<evidence type="ECO:0000256" key="2">
    <source>
        <dbReference type="ARBA" id="ARBA00022827"/>
    </source>
</evidence>
<comment type="caution">
    <text evidence="10">The sequence shown here is derived from an EMBL/GenBank/DDBJ whole genome shotgun (WGS) entry which is preliminary data.</text>
</comment>
<evidence type="ECO:0000256" key="1">
    <source>
        <dbReference type="ARBA" id="ARBA00022630"/>
    </source>
</evidence>
<name>A0A7J5BQR0_9MICO</name>
<accession>A0A7J5BQR0</accession>
<keyword evidence="4" id="KW-1015">Disulfide bond</keyword>
<dbReference type="Proteomes" id="UP000467240">
    <property type="component" value="Unassembled WGS sequence"/>
</dbReference>
<dbReference type="PANTHER" id="PTHR48105">
    <property type="entry name" value="THIOREDOXIN REDUCTASE 1-RELATED-RELATED"/>
    <property type="match status" value="1"/>
</dbReference>
<dbReference type="Gene3D" id="3.50.50.60">
    <property type="entry name" value="FAD/NAD(P)-binding domain"/>
    <property type="match status" value="2"/>
</dbReference>
<keyword evidence="2 7" id="KW-0274">FAD</keyword>
<dbReference type="GO" id="GO:0005737">
    <property type="term" value="C:cytoplasm"/>
    <property type="evidence" value="ECO:0007669"/>
    <property type="project" value="InterPro"/>
</dbReference>
<dbReference type="PRINTS" id="PR00368">
    <property type="entry name" value="FADPNR"/>
</dbReference>
<dbReference type="SUPFAM" id="SSF51905">
    <property type="entry name" value="FAD/NAD(P)-binding domain"/>
    <property type="match status" value="1"/>
</dbReference>
<keyword evidence="8" id="KW-0521">NADP</keyword>
<dbReference type="InterPro" id="IPR050097">
    <property type="entry name" value="Ferredoxin-NADP_redctase_2"/>
</dbReference>
<organism evidence="10 11">
    <name type="scientific">Pseudoclavibacter chungangensis</name>
    <dbReference type="NCBI Taxonomy" id="587635"/>
    <lineage>
        <taxon>Bacteria</taxon>
        <taxon>Bacillati</taxon>
        <taxon>Actinomycetota</taxon>
        <taxon>Actinomycetes</taxon>
        <taxon>Micrococcales</taxon>
        <taxon>Microbacteriaceae</taxon>
        <taxon>Pseudoclavibacter</taxon>
    </lineage>
</organism>
<dbReference type="GO" id="GO:0019430">
    <property type="term" value="P:removal of superoxide radicals"/>
    <property type="evidence" value="ECO:0007669"/>
    <property type="project" value="UniProtKB-UniRule"/>
</dbReference>
<dbReference type="InterPro" id="IPR023753">
    <property type="entry name" value="FAD/NAD-binding_dom"/>
</dbReference>
<evidence type="ECO:0000259" key="9">
    <source>
        <dbReference type="Pfam" id="PF07992"/>
    </source>
</evidence>
<keyword evidence="1 7" id="KW-0285">Flavoprotein</keyword>
<evidence type="ECO:0000313" key="10">
    <source>
        <dbReference type="EMBL" id="KAB1655395.1"/>
    </source>
</evidence>
<gene>
    <name evidence="10" type="primary">trxB</name>
    <name evidence="10" type="ORF">F8O01_12295</name>
</gene>
<reference evidence="10 11" key="1">
    <citation type="submission" date="2019-09" db="EMBL/GenBank/DDBJ databases">
        <title>Phylogeny of genus Pseudoclavibacter and closely related genus.</title>
        <authorList>
            <person name="Li Y."/>
        </authorList>
    </citation>
    <scope>NUCLEOTIDE SEQUENCE [LARGE SCALE GENOMIC DNA]</scope>
    <source>
        <strain evidence="10 11">DSM 23821</strain>
    </source>
</reference>
<evidence type="ECO:0000256" key="3">
    <source>
        <dbReference type="ARBA" id="ARBA00023002"/>
    </source>
</evidence>
<proteinExistence type="inferred from homology"/>
<comment type="similarity">
    <text evidence="7">Belongs to the class-II pyridine nucleotide-disulfide oxidoreductase family.</text>
</comment>
<dbReference type="EC" id="1.8.1.9" evidence="7"/>
<evidence type="ECO:0000256" key="6">
    <source>
        <dbReference type="ARBA" id="ARBA00048132"/>
    </source>
</evidence>
<sequence>MRNVVIVGSGPAGYTAAIYAARAGLKPVVITSSVEIGGELMNTTDVENFPGFPDGVMGPDLMEKLQAQAERFGAELVNDDVTELHLDGPVKRVVTSYSGEFEALTVILATGSAYRRLGLESEDRLAGRGVSWCATCDGAFFKEQHIAVVGGGDSAMEEATFLTRFADRVTIIHRSENLRASNIMIERARANPKIDWRLNATVEEVLGDPNVTGIRLRDTVTGEESTLDVTGLFVAIGNDPRTDLVQGKVDLTAEGTIAVEGRSSRTSVPGVFACGDVVDPHYRQAITAAGSGCVAALDAEHHLTGLPTELLAQDAWTDEDADLVTSAVESDGTATDATFTFTPVALGDQRD</sequence>
<dbReference type="RefSeq" id="WP_158041194.1">
    <property type="nucleotide sequence ID" value="NZ_JACCFV010000001.1"/>
</dbReference>
<evidence type="ECO:0000256" key="5">
    <source>
        <dbReference type="ARBA" id="ARBA00023284"/>
    </source>
</evidence>
<feature type="domain" description="FAD/NAD(P)-binding" evidence="9">
    <location>
        <begin position="3"/>
        <end position="292"/>
    </location>
</feature>
<evidence type="ECO:0000313" key="11">
    <source>
        <dbReference type="Proteomes" id="UP000467240"/>
    </source>
</evidence>
<dbReference type="InterPro" id="IPR005982">
    <property type="entry name" value="Thioredox_Rdtase"/>
</dbReference>
<comment type="cofactor">
    <cofactor evidence="8">
        <name>FAD</name>
        <dbReference type="ChEBI" id="CHEBI:57692"/>
    </cofactor>
    <text evidence="8">Binds 1 FAD per subunit.</text>
</comment>
<dbReference type="GO" id="GO:0004791">
    <property type="term" value="F:thioredoxin-disulfide reductase (NADPH) activity"/>
    <property type="evidence" value="ECO:0007669"/>
    <property type="project" value="UniProtKB-UniRule"/>
</dbReference>
<keyword evidence="11" id="KW-1185">Reference proteome</keyword>
<evidence type="ECO:0000256" key="8">
    <source>
        <dbReference type="RuleBase" id="RU003881"/>
    </source>
</evidence>
<evidence type="ECO:0000256" key="7">
    <source>
        <dbReference type="RuleBase" id="RU003880"/>
    </source>
</evidence>
<dbReference type="EMBL" id="WBJZ01000015">
    <property type="protein sequence ID" value="KAB1655395.1"/>
    <property type="molecule type" value="Genomic_DNA"/>
</dbReference>
<evidence type="ECO:0000256" key="4">
    <source>
        <dbReference type="ARBA" id="ARBA00023157"/>
    </source>
</evidence>
<dbReference type="Pfam" id="PF07992">
    <property type="entry name" value="Pyr_redox_2"/>
    <property type="match status" value="1"/>
</dbReference>
<dbReference type="InterPro" id="IPR008255">
    <property type="entry name" value="Pyr_nucl-diS_OxRdtase_2_AS"/>
</dbReference>
<dbReference type="OrthoDB" id="9806179at2"/>
<comment type="catalytic activity">
    <reaction evidence="6 7">
        <text>[thioredoxin]-dithiol + NADP(+) = [thioredoxin]-disulfide + NADPH + H(+)</text>
        <dbReference type="Rhea" id="RHEA:20345"/>
        <dbReference type="Rhea" id="RHEA-COMP:10698"/>
        <dbReference type="Rhea" id="RHEA-COMP:10700"/>
        <dbReference type="ChEBI" id="CHEBI:15378"/>
        <dbReference type="ChEBI" id="CHEBI:29950"/>
        <dbReference type="ChEBI" id="CHEBI:50058"/>
        <dbReference type="ChEBI" id="CHEBI:57783"/>
        <dbReference type="ChEBI" id="CHEBI:58349"/>
        <dbReference type="EC" id="1.8.1.9"/>
    </reaction>
</comment>
<dbReference type="InterPro" id="IPR036188">
    <property type="entry name" value="FAD/NAD-bd_sf"/>
</dbReference>
<dbReference type="NCBIfam" id="TIGR01292">
    <property type="entry name" value="TRX_reduct"/>
    <property type="match status" value="1"/>
</dbReference>
<keyword evidence="3 7" id="KW-0560">Oxidoreductase</keyword>
<keyword evidence="5 7" id="KW-0676">Redox-active center</keyword>
<protein>
    <recommendedName>
        <fullName evidence="7">Thioredoxin reductase</fullName>
        <ecNumber evidence="7">1.8.1.9</ecNumber>
    </recommendedName>
</protein>
<comment type="subunit">
    <text evidence="7">Homodimer.</text>
</comment>
<dbReference type="PRINTS" id="PR00469">
    <property type="entry name" value="PNDRDTASEII"/>
</dbReference>
<dbReference type="PROSITE" id="PS00573">
    <property type="entry name" value="PYRIDINE_REDOX_2"/>
    <property type="match status" value="1"/>
</dbReference>
<dbReference type="AlphaFoldDB" id="A0A7J5BQR0"/>